<proteinExistence type="inferred from homology"/>
<dbReference type="GO" id="GO:0016020">
    <property type="term" value="C:membrane"/>
    <property type="evidence" value="ECO:0007669"/>
    <property type="project" value="UniProtKB-SubCell"/>
</dbReference>
<keyword evidence="9" id="KW-1185">Reference proteome</keyword>
<evidence type="ECO:0000256" key="3">
    <source>
        <dbReference type="ARBA" id="ARBA00022692"/>
    </source>
</evidence>
<feature type="transmembrane region" description="Helical" evidence="6">
    <location>
        <begin position="66"/>
        <end position="88"/>
    </location>
</feature>
<comment type="similarity">
    <text evidence="2">Belongs to the EamA transporter family.</text>
</comment>
<dbReference type="EMBL" id="CP001804">
    <property type="protein sequence ID" value="ACY16581.1"/>
    <property type="molecule type" value="Genomic_DNA"/>
</dbReference>
<evidence type="ECO:0000256" key="2">
    <source>
        <dbReference type="ARBA" id="ARBA00007362"/>
    </source>
</evidence>
<dbReference type="SUPFAM" id="SSF103481">
    <property type="entry name" value="Multidrug resistance efflux transporter EmrE"/>
    <property type="match status" value="2"/>
</dbReference>
<feature type="transmembrane region" description="Helical" evidence="6">
    <location>
        <begin position="13"/>
        <end position="30"/>
    </location>
</feature>
<feature type="domain" description="EamA" evidence="7">
    <location>
        <begin position="16"/>
        <end position="142"/>
    </location>
</feature>
<keyword evidence="3 6" id="KW-0812">Transmembrane</keyword>
<evidence type="ECO:0000259" key="7">
    <source>
        <dbReference type="Pfam" id="PF00892"/>
    </source>
</evidence>
<evidence type="ECO:0000256" key="1">
    <source>
        <dbReference type="ARBA" id="ARBA00004141"/>
    </source>
</evidence>
<dbReference type="PANTHER" id="PTHR32322:SF2">
    <property type="entry name" value="EAMA DOMAIN-CONTAINING PROTEIN"/>
    <property type="match status" value="1"/>
</dbReference>
<feature type="transmembrane region" description="Helical" evidence="6">
    <location>
        <begin position="127"/>
        <end position="147"/>
    </location>
</feature>
<dbReference type="PANTHER" id="PTHR32322">
    <property type="entry name" value="INNER MEMBRANE TRANSPORTER"/>
    <property type="match status" value="1"/>
</dbReference>
<dbReference type="InterPro" id="IPR037185">
    <property type="entry name" value="EmrE-like"/>
</dbReference>
<evidence type="ECO:0000256" key="4">
    <source>
        <dbReference type="ARBA" id="ARBA00022989"/>
    </source>
</evidence>
<feature type="transmembrane region" description="Helical" evidence="6">
    <location>
        <begin position="250"/>
        <end position="270"/>
    </location>
</feature>
<feature type="domain" description="EamA" evidence="7">
    <location>
        <begin position="155"/>
        <end position="290"/>
    </location>
</feature>
<keyword evidence="5 6" id="KW-0472">Membrane</keyword>
<dbReference type="InterPro" id="IPR000620">
    <property type="entry name" value="EamA_dom"/>
</dbReference>
<protein>
    <recommendedName>
        <fullName evidence="7">EamA domain-containing protein</fullName>
    </recommendedName>
</protein>
<evidence type="ECO:0000313" key="8">
    <source>
        <dbReference type="EMBL" id="ACY16581.1"/>
    </source>
</evidence>
<comment type="subcellular location">
    <subcellularLocation>
        <location evidence="1">Membrane</location>
        <topology evidence="1">Multi-pass membrane protein</topology>
    </subcellularLocation>
</comment>
<name>D0LJK7_HALO1</name>
<evidence type="ECO:0000313" key="9">
    <source>
        <dbReference type="Proteomes" id="UP000001880"/>
    </source>
</evidence>
<feature type="transmembrane region" description="Helical" evidence="6">
    <location>
        <begin position="42"/>
        <end position="59"/>
    </location>
</feature>
<feature type="transmembrane region" description="Helical" evidence="6">
    <location>
        <begin position="192"/>
        <end position="214"/>
    </location>
</feature>
<dbReference type="InterPro" id="IPR050638">
    <property type="entry name" value="AA-Vitamin_Transporters"/>
</dbReference>
<dbReference type="Pfam" id="PF00892">
    <property type="entry name" value="EamA"/>
    <property type="match status" value="2"/>
</dbReference>
<reference evidence="8 9" key="1">
    <citation type="journal article" date="2010" name="Stand. Genomic Sci.">
        <title>Complete genome sequence of Haliangium ochraceum type strain (SMP-2).</title>
        <authorList>
            <consortium name="US DOE Joint Genome Institute (JGI-PGF)"/>
            <person name="Ivanova N."/>
            <person name="Daum C."/>
            <person name="Lang E."/>
            <person name="Abt B."/>
            <person name="Kopitz M."/>
            <person name="Saunders E."/>
            <person name="Lapidus A."/>
            <person name="Lucas S."/>
            <person name="Glavina Del Rio T."/>
            <person name="Nolan M."/>
            <person name="Tice H."/>
            <person name="Copeland A."/>
            <person name="Cheng J.F."/>
            <person name="Chen F."/>
            <person name="Bruce D."/>
            <person name="Goodwin L."/>
            <person name="Pitluck S."/>
            <person name="Mavromatis K."/>
            <person name="Pati A."/>
            <person name="Mikhailova N."/>
            <person name="Chen A."/>
            <person name="Palaniappan K."/>
            <person name="Land M."/>
            <person name="Hauser L."/>
            <person name="Chang Y.J."/>
            <person name="Jeffries C.D."/>
            <person name="Detter J.C."/>
            <person name="Brettin T."/>
            <person name="Rohde M."/>
            <person name="Goker M."/>
            <person name="Bristow J."/>
            <person name="Markowitz V."/>
            <person name="Eisen J.A."/>
            <person name="Hugenholtz P."/>
            <person name="Kyrpides N.C."/>
            <person name="Klenk H.P."/>
        </authorList>
    </citation>
    <scope>NUCLEOTIDE SEQUENCE [LARGE SCALE GENOMIC DNA]</scope>
    <source>
        <strain evidence="9">DSM 14365 / CIP 107738 / JCM 11303 / AJ 13395 / SMP-2</strain>
    </source>
</reference>
<evidence type="ECO:0000256" key="6">
    <source>
        <dbReference type="SAM" id="Phobius"/>
    </source>
</evidence>
<dbReference type="Proteomes" id="UP000001880">
    <property type="component" value="Chromosome"/>
</dbReference>
<dbReference type="eggNOG" id="COG0697">
    <property type="taxonomic scope" value="Bacteria"/>
</dbReference>
<feature type="transmembrane region" description="Helical" evidence="6">
    <location>
        <begin position="220"/>
        <end position="238"/>
    </location>
</feature>
<organism evidence="8 9">
    <name type="scientific">Haliangium ochraceum (strain DSM 14365 / JCM 11303 / SMP-2)</name>
    <dbReference type="NCBI Taxonomy" id="502025"/>
    <lineage>
        <taxon>Bacteria</taxon>
        <taxon>Pseudomonadati</taxon>
        <taxon>Myxococcota</taxon>
        <taxon>Polyangia</taxon>
        <taxon>Haliangiales</taxon>
        <taxon>Kofleriaceae</taxon>
        <taxon>Haliangium</taxon>
    </lineage>
</organism>
<feature type="transmembrane region" description="Helical" evidence="6">
    <location>
        <begin position="94"/>
        <end position="120"/>
    </location>
</feature>
<dbReference type="KEGG" id="hoh:Hoch_4083"/>
<dbReference type="RefSeq" id="WP_012829179.1">
    <property type="nucleotide sequence ID" value="NC_013440.1"/>
</dbReference>
<sequence length="295" mass="30693">MDQDSRASAAVRAVWRLLAGAVLISFAPVFVRLVDVAPTASAFYRTGIGGVVLLLWTLARGRSLRIGARAALAVAGAGLAFAADLALWHRSILYVGPGLATLLANFQVFGLAIVGVFWFGEKLRARLLLSIVLAVVGLGLIVGTDWAELGAEARLGLLFGLGTAVAYVAYILCLRRAGNVGRDRMPGRDLALASLVSALCLLLGSGLDGAALAIPSAGDGALLVAYALTAQVLGWILISSALEHVPASRVGLILLLQPSLAFVWDVLFFARPFGPREALGAALAIAAIYLGNSKR</sequence>
<gene>
    <name evidence="8" type="ordered locus">Hoch_4083</name>
</gene>
<feature type="transmembrane region" description="Helical" evidence="6">
    <location>
        <begin position="153"/>
        <end position="172"/>
    </location>
</feature>
<evidence type="ECO:0000256" key="5">
    <source>
        <dbReference type="ARBA" id="ARBA00023136"/>
    </source>
</evidence>
<dbReference type="HOGENOM" id="CLU_033863_0_1_7"/>
<keyword evidence="4 6" id="KW-1133">Transmembrane helix</keyword>
<feature type="transmembrane region" description="Helical" evidence="6">
    <location>
        <begin position="276"/>
        <end position="292"/>
    </location>
</feature>
<dbReference type="AlphaFoldDB" id="D0LJK7"/>
<accession>D0LJK7</accession>